<proteinExistence type="predicted"/>
<comment type="caution">
    <text evidence="1">The sequence shown here is derived from an EMBL/GenBank/DDBJ whole genome shotgun (WGS) entry which is preliminary data.</text>
</comment>
<accession>A0AC61QMG1</accession>
<gene>
    <name evidence="1" type="ORF">E5358_12910</name>
</gene>
<keyword evidence="2" id="KW-1185">Reference proteome</keyword>
<sequence>MEDNNWIEDLRHKEHDFELRAPEGLWDDIERSLSSGHRRQRRILPLWLRYGGVAAVALCLAVIVPLLFSEHSLQDDVRMADSGMSKDSHNLVTEVGDKNPDEVVHAALRPLERGIKRVGNVLERHTKVLADASVSMETSDELSEGGEEKEKQKPAVTEHTDTAPSVIPPGSRTQPLGTGRNKDVPAVRHNKSGGAWSLTAYAGNLMANGKSSETGYSPIVRTLSPYGGAADVPIGVNKVYDILTMNRGESVETETHHKLPLRFGLGCGIPVSDRMSVETGITYSILSSSTVSGTDKNYFDTKQTLHYIGVPLKLHYNLLKTRKFGVYMSGGGMVEKCVYGSSDTDLFIGSEKASSTSEKVSEKRLQFSVIAGGGLEYRITEALNLFAEPAVSYSFDNYSSVENSYKEHPLNFDLKVGVRFDIKR</sequence>
<name>A0AC61QMG1_9BACT</name>
<dbReference type="Proteomes" id="UP000308886">
    <property type="component" value="Unassembled WGS sequence"/>
</dbReference>
<reference evidence="1" key="1">
    <citation type="submission" date="2019-04" db="EMBL/GenBank/DDBJ databases">
        <title>Microbes associate with the intestines of laboratory mice.</title>
        <authorList>
            <person name="Navarre W."/>
            <person name="Wong E."/>
            <person name="Huang K."/>
            <person name="Tropini C."/>
            <person name="Ng K."/>
            <person name="Yu B."/>
        </authorList>
    </citation>
    <scope>NUCLEOTIDE SEQUENCE</scope>
    <source>
        <strain evidence="1">NM73_A23</strain>
    </source>
</reference>
<evidence type="ECO:0000313" key="2">
    <source>
        <dbReference type="Proteomes" id="UP000308886"/>
    </source>
</evidence>
<organism evidence="1 2">
    <name type="scientific">Palleniella muris</name>
    <dbReference type="NCBI Taxonomy" id="3038145"/>
    <lineage>
        <taxon>Bacteria</taxon>
        <taxon>Pseudomonadati</taxon>
        <taxon>Bacteroidota</taxon>
        <taxon>Bacteroidia</taxon>
        <taxon>Bacteroidales</taxon>
        <taxon>Prevotellaceae</taxon>
        <taxon>Palleniella</taxon>
    </lineage>
</organism>
<protein>
    <submittedName>
        <fullName evidence="1">PorT family protein</fullName>
    </submittedName>
</protein>
<dbReference type="EMBL" id="SRZC01000026">
    <property type="protein sequence ID" value="TGX80431.1"/>
    <property type="molecule type" value="Genomic_DNA"/>
</dbReference>
<evidence type="ECO:0000313" key="1">
    <source>
        <dbReference type="EMBL" id="TGX80431.1"/>
    </source>
</evidence>